<dbReference type="FunFam" id="3.90.550.10:FF:000092">
    <property type="entry name" value="Glycogenin 2"/>
    <property type="match status" value="1"/>
</dbReference>
<dbReference type="EC" id="2.4.1.186" evidence="10"/>
<evidence type="ECO:0000256" key="3">
    <source>
        <dbReference type="ARBA" id="ARBA00022490"/>
    </source>
</evidence>
<dbReference type="GO" id="GO:0008466">
    <property type="term" value="F:glycogenin glucosyltransferase activity"/>
    <property type="evidence" value="ECO:0007669"/>
    <property type="project" value="UniProtKB-EC"/>
</dbReference>
<evidence type="ECO:0000256" key="10">
    <source>
        <dbReference type="ARBA" id="ARBA00038934"/>
    </source>
</evidence>
<dbReference type="Proteomes" id="UP000613401">
    <property type="component" value="Unassembled WGS sequence"/>
</dbReference>
<keyword evidence="4" id="KW-0808">Transferase</keyword>
<dbReference type="InterPro" id="IPR050587">
    <property type="entry name" value="GNT1/Glycosyltrans_8"/>
</dbReference>
<dbReference type="RefSeq" id="XP_045267160.1">
    <property type="nucleotide sequence ID" value="XM_045412455.1"/>
</dbReference>
<keyword evidence="16" id="KW-1185">Reference proteome</keyword>
<dbReference type="GO" id="GO:0046872">
    <property type="term" value="F:metal ion binding"/>
    <property type="evidence" value="ECO:0007669"/>
    <property type="project" value="UniProtKB-KW"/>
</dbReference>
<dbReference type="EMBL" id="WVTB01000024">
    <property type="protein sequence ID" value="KAF3808001.1"/>
    <property type="molecule type" value="Genomic_DNA"/>
</dbReference>
<keyword evidence="6" id="KW-0320">Glycogen biosynthesis</keyword>
<gene>
    <name evidence="15" type="ORF">GCG54_00012579</name>
</gene>
<comment type="similarity">
    <text evidence="9">Belongs to the glycosyltransferase 8 family. Glycogenin subfamily.</text>
</comment>
<comment type="caution">
    <text evidence="15">The sequence shown here is derived from an EMBL/GenBank/DDBJ whole genome shotgun (WGS) entry which is preliminary data.</text>
</comment>
<dbReference type="CDD" id="cd02537">
    <property type="entry name" value="GT8_Glycogenin"/>
    <property type="match status" value="1"/>
</dbReference>
<evidence type="ECO:0000256" key="9">
    <source>
        <dbReference type="ARBA" id="ARBA00038162"/>
    </source>
</evidence>
<feature type="region of interest" description="Disordered" evidence="14">
    <location>
        <begin position="708"/>
        <end position="768"/>
    </location>
</feature>
<evidence type="ECO:0000256" key="6">
    <source>
        <dbReference type="ARBA" id="ARBA00023056"/>
    </source>
</evidence>
<dbReference type="GO" id="GO:0005737">
    <property type="term" value="C:cytoplasm"/>
    <property type="evidence" value="ECO:0007669"/>
    <property type="project" value="UniProtKB-SubCell"/>
</dbReference>
<evidence type="ECO:0000256" key="4">
    <source>
        <dbReference type="ARBA" id="ARBA00022679"/>
    </source>
</evidence>
<dbReference type="GeneID" id="69019698"/>
<comment type="cofactor">
    <cofactor evidence="1">
        <name>Mn(2+)</name>
        <dbReference type="ChEBI" id="CHEBI:29035"/>
    </cofactor>
</comment>
<evidence type="ECO:0000256" key="8">
    <source>
        <dbReference type="ARBA" id="ARBA00023211"/>
    </source>
</evidence>
<dbReference type="InterPro" id="IPR029044">
    <property type="entry name" value="Nucleotide-diphossugar_trans"/>
</dbReference>
<evidence type="ECO:0000313" key="16">
    <source>
        <dbReference type="Proteomes" id="UP000613401"/>
    </source>
</evidence>
<comment type="subcellular location">
    <subcellularLocation>
        <location evidence="2">Cytoplasm</location>
    </subcellularLocation>
</comment>
<dbReference type="PANTHER" id="PTHR11183">
    <property type="entry name" value="GLYCOGENIN SUBFAMILY MEMBER"/>
    <property type="match status" value="1"/>
</dbReference>
<reference evidence="15" key="2">
    <citation type="submission" date="2020-03" db="EMBL/GenBank/DDBJ databases">
        <authorList>
            <person name="Fu F.-F."/>
            <person name="Chen J."/>
        </authorList>
    </citation>
    <scope>NUCLEOTIDE SEQUENCE</scope>
    <source>
        <strain evidence="15">Lc1</strain>
    </source>
</reference>
<feature type="compositionally biased region" description="Polar residues" evidence="14">
    <location>
        <begin position="477"/>
        <end position="492"/>
    </location>
</feature>
<feature type="region of interest" description="Disordered" evidence="14">
    <location>
        <begin position="432"/>
        <end position="521"/>
    </location>
</feature>
<keyword evidence="3" id="KW-0963">Cytoplasm</keyword>
<protein>
    <recommendedName>
        <fullName evidence="10">glycogenin glucosyltransferase</fullName>
        <ecNumber evidence="10">2.4.1.186</ecNumber>
    </recommendedName>
</protein>
<evidence type="ECO:0000256" key="7">
    <source>
        <dbReference type="ARBA" id="ARBA00023180"/>
    </source>
</evidence>
<feature type="compositionally biased region" description="Polar residues" evidence="14">
    <location>
        <begin position="501"/>
        <end position="517"/>
    </location>
</feature>
<evidence type="ECO:0000256" key="11">
    <source>
        <dbReference type="ARBA" id="ARBA00050886"/>
    </source>
</evidence>
<feature type="region of interest" description="Disordered" evidence="14">
    <location>
        <begin position="301"/>
        <end position="408"/>
    </location>
</feature>
<comment type="function">
    <text evidence="13">Self-glucosylating initiator of glycogen synthesis. It catalyzes the formation of a short alpha (1,4)-glucosyl chain covalently attached via a glucose 1-O-tyrosyl linkage to internal tyrosine residues and these chains act as primers for the elongation reaction catalyzed by glycogen synthase.</text>
</comment>
<proteinExistence type="inferred from homology"/>
<evidence type="ECO:0000256" key="12">
    <source>
        <dbReference type="ARBA" id="ARBA00052293"/>
    </source>
</evidence>
<feature type="compositionally biased region" description="Acidic residues" evidence="14">
    <location>
        <begin position="759"/>
        <end position="768"/>
    </location>
</feature>
<feature type="compositionally biased region" description="Gly residues" evidence="14">
    <location>
        <begin position="679"/>
        <end position="688"/>
    </location>
</feature>
<evidence type="ECO:0000313" key="15">
    <source>
        <dbReference type="EMBL" id="KAF3808001.1"/>
    </source>
</evidence>
<evidence type="ECO:0000256" key="14">
    <source>
        <dbReference type="SAM" id="MobiDB-lite"/>
    </source>
</evidence>
<dbReference type="SUPFAM" id="SSF53448">
    <property type="entry name" value="Nucleotide-diphospho-sugar transferases"/>
    <property type="match status" value="1"/>
</dbReference>
<evidence type="ECO:0000256" key="1">
    <source>
        <dbReference type="ARBA" id="ARBA00001936"/>
    </source>
</evidence>
<feature type="region of interest" description="Disordered" evidence="14">
    <location>
        <begin position="596"/>
        <end position="624"/>
    </location>
</feature>
<organism evidence="15 16">
    <name type="scientific">Colletotrichum gloeosporioides</name>
    <name type="common">Anthracnose fungus</name>
    <name type="synonym">Glomerella cingulata</name>
    <dbReference type="NCBI Taxonomy" id="474922"/>
    <lineage>
        <taxon>Eukaryota</taxon>
        <taxon>Fungi</taxon>
        <taxon>Dikarya</taxon>
        <taxon>Ascomycota</taxon>
        <taxon>Pezizomycotina</taxon>
        <taxon>Sordariomycetes</taxon>
        <taxon>Hypocreomycetidae</taxon>
        <taxon>Glomerellales</taxon>
        <taxon>Glomerellaceae</taxon>
        <taxon>Colletotrichum</taxon>
        <taxon>Colletotrichum gloeosporioides species complex</taxon>
    </lineage>
</organism>
<keyword evidence="7" id="KW-0325">Glycoprotein</keyword>
<dbReference type="Gene3D" id="3.90.550.10">
    <property type="entry name" value="Spore Coat Polysaccharide Biosynthesis Protein SpsA, Chain A"/>
    <property type="match status" value="1"/>
</dbReference>
<evidence type="ECO:0000256" key="5">
    <source>
        <dbReference type="ARBA" id="ARBA00022723"/>
    </source>
</evidence>
<dbReference type="AlphaFoldDB" id="A0A8H4CPZ8"/>
<name>A0A8H4CPZ8_COLGL</name>
<dbReference type="InterPro" id="IPR002495">
    <property type="entry name" value="Glyco_trans_8"/>
</dbReference>
<dbReference type="GO" id="GO:0005978">
    <property type="term" value="P:glycogen biosynthetic process"/>
    <property type="evidence" value="ECO:0007669"/>
    <property type="project" value="UniProtKB-KW"/>
</dbReference>
<comment type="catalytic activity">
    <reaction evidence="11">
        <text>[1,4-alpha-D-glucosyl](n)-L-tyrosyl-[glycogenin] + UDP-alpha-D-glucose = [1,4-alpha-D-glucosyl](n+1)-L-tyrosyl-[glycogenin] + UDP + H(+)</text>
        <dbReference type="Rhea" id="RHEA:56560"/>
        <dbReference type="Rhea" id="RHEA-COMP:14606"/>
        <dbReference type="Rhea" id="RHEA-COMP:14607"/>
        <dbReference type="ChEBI" id="CHEBI:15378"/>
        <dbReference type="ChEBI" id="CHEBI:58223"/>
        <dbReference type="ChEBI" id="CHEBI:58885"/>
        <dbReference type="ChEBI" id="CHEBI:140574"/>
        <dbReference type="EC" id="2.4.1.186"/>
    </reaction>
</comment>
<dbReference type="Pfam" id="PF01501">
    <property type="entry name" value="Glyco_transf_8"/>
    <property type="match status" value="1"/>
</dbReference>
<feature type="region of interest" description="Disordered" evidence="14">
    <location>
        <begin position="676"/>
        <end position="695"/>
    </location>
</feature>
<comment type="catalytic activity">
    <reaction evidence="12">
        <text>L-tyrosyl-[glycogenin] + UDP-alpha-D-glucose = alpha-D-glucosyl-L-tyrosyl-[glycogenin] + UDP + H(+)</text>
        <dbReference type="Rhea" id="RHEA:23360"/>
        <dbReference type="Rhea" id="RHEA-COMP:14604"/>
        <dbReference type="Rhea" id="RHEA-COMP:14605"/>
        <dbReference type="ChEBI" id="CHEBI:15378"/>
        <dbReference type="ChEBI" id="CHEBI:46858"/>
        <dbReference type="ChEBI" id="CHEBI:58223"/>
        <dbReference type="ChEBI" id="CHEBI:58885"/>
        <dbReference type="ChEBI" id="CHEBI:140573"/>
        <dbReference type="EC" id="2.4.1.186"/>
    </reaction>
</comment>
<accession>A0A8H4CPZ8</accession>
<sequence length="768" mass="83923">MAALRGGDQVYATLLLNDTYLPGALVLAHSLRDADTSRQLAVLVTLDTVSAEVITELKAVYDHVIPVPRIRNDRPANLYLMNRPDLHSAFTKVNLWRQTQFSKIVYIDADVVAYRAPDELFDIAAPFSAAPDIGWPDLFNTGVMVLSPNMGDYYALMAMAERGISFDGADQGLLNMHFKNTYNRISFTYNVTPSAHYQYVPAYRHFQSSINMVHFIGPDKPWFKGRQPSQTDSPFEDMVGRWWAVYDRHYRATVCPTNHLSISDADGGQIQETKAAAPPQHDNVPEIVQYFTKGEFQPQVAHDARDHGPSHPHQYHGSLPRDPGQGPRPEIAYQAGPSLLPSSESFQGFPRPQAETLPEQVPAPVERGPSPPPAEQPREPSHPPVPAWDAQRQPPPADSRPEALNFPSQVYEMSQDTAPFVPPERYPSPPRNMWYEVPKEKPAPPTQKPRAIFPWEVNQPKPTRIFTGEMASPTAEEPSSTPTGEKTASSAFQALAEPSLIGSSTTGQKSEPSTPATPTIRVATSDPWTAFTRTNAWDEVPEIERYVEGLQKHRRGRSQGSVGGTPVAKVAKEHGLKLTDFPSVVDRPSLPVTPAPIRRPKFWGGGGPGASEGDEEEELPAAHGVPPQSDWVCVHGIRWTPADCLCDVTNVPRIQKDPAVQLQKLAKQQSEALLKKLGGEGGPEGSSGGVVLSPQPVKGGVASSIVRNIGGEMDHSTAARTPGTVSSSSAIPEPSYQGPGAAWEKGEDVPLRETPALPTEEERDVLDT</sequence>
<reference evidence="15" key="1">
    <citation type="journal article" date="2020" name="Phytopathology">
        <title>Genome sequence and comparative analysis of Colletotrichum gloeosporioides isolated from Liriodendron leaves.</title>
        <authorList>
            <person name="Fu F.F."/>
            <person name="Hao Z."/>
            <person name="Wang P."/>
            <person name="Lu Y."/>
            <person name="Xue L.J."/>
            <person name="Wei G."/>
            <person name="Tian Y."/>
            <person name="Baishi H."/>
            <person name="Xu H."/>
            <person name="Shi J."/>
            <person name="Cheng T."/>
            <person name="Wang G."/>
            <person name="Yi Y."/>
            <person name="Chen J."/>
        </authorList>
    </citation>
    <scope>NUCLEOTIDE SEQUENCE</scope>
    <source>
        <strain evidence="15">Lc1</strain>
    </source>
</reference>
<keyword evidence="8" id="KW-0464">Manganese</keyword>
<evidence type="ECO:0000256" key="13">
    <source>
        <dbReference type="ARBA" id="ARBA00057883"/>
    </source>
</evidence>
<keyword evidence="5" id="KW-0479">Metal-binding</keyword>
<evidence type="ECO:0000256" key="2">
    <source>
        <dbReference type="ARBA" id="ARBA00004496"/>
    </source>
</evidence>